<dbReference type="InterPro" id="IPR027417">
    <property type="entry name" value="P-loop_NTPase"/>
</dbReference>
<dbReference type="OrthoDB" id="285690at2"/>
<keyword evidence="1" id="KW-0808">Transferase</keyword>
<dbReference type="RefSeq" id="WP_114310000.1">
    <property type="nucleotide sequence ID" value="NZ_QPJO01000003.1"/>
</dbReference>
<reference evidence="1 2" key="1">
    <citation type="submission" date="2018-07" db="EMBL/GenBank/DDBJ databases">
        <title>Genomic Encyclopedia of Type Strains, Phase III (KMG-III): the genomes of soil and plant-associated and newly described type strains.</title>
        <authorList>
            <person name="Whitman W."/>
        </authorList>
    </citation>
    <scope>NUCLEOTIDE SEQUENCE [LARGE SCALE GENOMIC DNA]</scope>
    <source>
        <strain evidence="1 2">CECT 7958</strain>
    </source>
</reference>
<dbReference type="PANTHER" id="PTHR36978:SF4">
    <property type="entry name" value="P-LOOP CONTAINING NUCLEOSIDE TRIPHOSPHATE HYDROLASE PROTEIN"/>
    <property type="match status" value="1"/>
</dbReference>
<dbReference type="GO" id="GO:0016740">
    <property type="term" value="F:transferase activity"/>
    <property type="evidence" value="ECO:0007669"/>
    <property type="project" value="UniProtKB-KW"/>
</dbReference>
<accession>A0A368ZGN2</accession>
<keyword evidence="2" id="KW-1185">Reference proteome</keyword>
<gene>
    <name evidence="1" type="ORF">DFQ08_103323</name>
</gene>
<dbReference type="SUPFAM" id="SSF52540">
    <property type="entry name" value="P-loop containing nucleoside triphosphate hydrolases"/>
    <property type="match status" value="1"/>
</dbReference>
<dbReference type="PANTHER" id="PTHR36978">
    <property type="entry name" value="P-LOOP CONTAINING NUCLEOTIDE TRIPHOSPHATE HYDROLASE"/>
    <property type="match status" value="1"/>
</dbReference>
<evidence type="ECO:0000313" key="2">
    <source>
        <dbReference type="Proteomes" id="UP000253436"/>
    </source>
</evidence>
<organism evidence="1 2">
    <name type="scientific">Winogradskyella arenosi</name>
    <dbReference type="NCBI Taxonomy" id="533325"/>
    <lineage>
        <taxon>Bacteria</taxon>
        <taxon>Pseudomonadati</taxon>
        <taxon>Bacteroidota</taxon>
        <taxon>Flavobacteriia</taxon>
        <taxon>Flavobacteriales</taxon>
        <taxon>Flavobacteriaceae</taxon>
        <taxon>Winogradskyella</taxon>
    </lineage>
</organism>
<comment type="caution">
    <text evidence="1">The sequence shown here is derived from an EMBL/GenBank/DDBJ whole genome shotgun (WGS) entry which is preliminary data.</text>
</comment>
<evidence type="ECO:0000313" key="1">
    <source>
        <dbReference type="EMBL" id="RCW91493.1"/>
    </source>
</evidence>
<name>A0A368ZGN2_9FLAO</name>
<sequence length="234" mass="27651">MNFPELSRSELNSMKPSGAFLLGLRRRLCLKPKSKVFIIGFHKTGTSSMGKALQILGYRVCGSLKEGVDLDKIRSSSKSELSENTCQVLGKYDAFQDTPWFLFYKELYDAFPDAKFILTIRDEDKWIKSIQRHFGNNSFQYHDYIYGSHDTFADENKYRQIYNKHNNECKMFFLEKKKEILIIDLEHDINKWQLICNYLNVNSPRTKFPYANKANYNRKLSSRLKKVLKKIYYK</sequence>
<dbReference type="Proteomes" id="UP000253436">
    <property type="component" value="Unassembled WGS sequence"/>
</dbReference>
<dbReference type="AlphaFoldDB" id="A0A368ZGN2"/>
<dbReference type="Gene3D" id="3.40.50.300">
    <property type="entry name" value="P-loop containing nucleotide triphosphate hydrolases"/>
    <property type="match status" value="1"/>
</dbReference>
<dbReference type="Pfam" id="PF17784">
    <property type="entry name" value="Sulfotransfer_4"/>
    <property type="match status" value="2"/>
</dbReference>
<protein>
    <submittedName>
        <fullName evidence="1">Sulfotransferase family protein</fullName>
    </submittedName>
</protein>
<dbReference type="InterPro" id="IPR040632">
    <property type="entry name" value="Sulfotransfer_4"/>
</dbReference>
<dbReference type="EMBL" id="QPJO01000003">
    <property type="protein sequence ID" value="RCW91493.1"/>
    <property type="molecule type" value="Genomic_DNA"/>
</dbReference>
<proteinExistence type="predicted"/>